<organism evidence="1 2">
    <name type="scientific">Aspergillus aculeatinus CBS 121060</name>
    <dbReference type="NCBI Taxonomy" id="1448322"/>
    <lineage>
        <taxon>Eukaryota</taxon>
        <taxon>Fungi</taxon>
        <taxon>Dikarya</taxon>
        <taxon>Ascomycota</taxon>
        <taxon>Pezizomycotina</taxon>
        <taxon>Eurotiomycetes</taxon>
        <taxon>Eurotiomycetidae</taxon>
        <taxon>Eurotiales</taxon>
        <taxon>Aspergillaceae</taxon>
        <taxon>Aspergillus</taxon>
        <taxon>Aspergillus subgen. Circumdati</taxon>
    </lineage>
</organism>
<proteinExistence type="predicted"/>
<name>A0ACD1GVH7_9EURO</name>
<evidence type="ECO:0000313" key="2">
    <source>
        <dbReference type="Proteomes" id="UP000249661"/>
    </source>
</evidence>
<gene>
    <name evidence="1" type="ORF">BO66DRAFT_415346</name>
</gene>
<evidence type="ECO:0000313" key="1">
    <source>
        <dbReference type="EMBL" id="RAH65178.1"/>
    </source>
</evidence>
<dbReference type="Proteomes" id="UP000249661">
    <property type="component" value="Unassembled WGS sequence"/>
</dbReference>
<sequence>MASTSTTPRTPVRTDPSAVAAETKDQRRASSLSFLRRSKSIELLGERRPSASKSGKNIPTEAESHHQRASMLYHQPPRLPSLSPAPVLDTFGGESPRETTAAPPTQSPVPRPQSVSRSTMSTPVKPESSDPYARAESMANRGRYSYVSSAASSVNNPRRLRRRKDPTPYNVLVVGASNSGKTSFLKFLRKSLELPSKHSNRQPSGLEDQEGLSTTGEGYTSSYLETEIDGERVGLTFWDSPGLEKNIVDIQLRGVTGFLESKFEETLREETKVIRSPNARDTHIHCTFLILDPVRLDQNIAAAERAAQGTPRSTDSTIIGILDERLDVQVLRTMVGKTTVVPVISKADTITAGHMAYLRKAVWESLKKVNIDPLEILTLEDQEEYTSSESGDEEESGDDEGISRSSAPSEPSQNAPEPQAVPQLLPFTTLSPDPYSLKSGDEPIGRKFAWGFADPYNPEHCDFLKLKEAVFNDWRIELREASRVVWYERWRTSRLNRHVATSPAPSKELAQKKVYGGKTGPDLRRESPRIQLHCRMVVDGAKRQQQICPGYTFVCSVCVTLDDHSLQFTQPSSSSMSLQVGDPRSRGRSKSPGGRIRDRSKSRDSRQPPTLDRTYLSSAPADGKLRTRSRSRGAAPGDFYRSHYRYGPSDSRDPYLGIEHGRDYYYQSDSGESKGAKRDSRYSSSAHRRDARYESYSEKSYSDSEDDALAYGDLPDDDLERSYYGYKGTGRTASPRHGGAMMSGALNPGVPPAGASFRSGDGIKERHPHAQPSHYGGPLASSTVPSTWAPIPECERPGFVPPLPQRPDRAMPGAFPAGSTQPEMPAATAAAPMPTYRYVDPSSTQNPYAPQNGRPLSVSAANTYAAGVGSSAHQRSASSDAAIKPSYAAPTPFQYAQVDPNVKHSTKSAAQNATKPVTYSTAPQYSKSGGAQANDSPYSGVKYTAAPQPPKTPTSRQESGPQYVEIAPGNRNAGRPHSHSVSSAHNLTVAGPDPTQRPASPLQEPYKGTYQSISPMPSPIVIASRYDDDVSDLELVGTSSDEGKREHRRKKSKDERELKPDRVKRESSRVRHERHGSTGPDALVMITPSSGRKRVTFYDAGPDALALQQALSHTRHVDNKTLIKVLPHLTSDEILDLRKEYKKHVKVHGKGVNMAKHVRLNLGNSAFGKVCYATALGRWESEAYWANCYYQSSTSRRELLIESLFGRTNGEISEIKECFRDSRYSDSLEKCMKAELKADKFRLAVLLALEETRQNERDPLDPELIERDVHELHRALVSRHGGETAMIYIIVRRSDPHLREVLRAYEKVYQRNFARAMMEKSQNLVGETLAHILNGAINRPMRDALLLHQALRESRTGKERSELLISRLVRLHWEPRHLEKVKNEFRQRYRERLEDAIAEEVLTSSGGSEWGEFCIELARSSKILVGRG</sequence>
<reference evidence="1" key="1">
    <citation type="submission" date="2018-02" db="EMBL/GenBank/DDBJ databases">
        <title>The genomes of Aspergillus section Nigri reveals drivers in fungal speciation.</title>
        <authorList>
            <consortium name="DOE Joint Genome Institute"/>
            <person name="Vesth T.C."/>
            <person name="Nybo J."/>
            <person name="Theobald S."/>
            <person name="Brandl J."/>
            <person name="Frisvad J.C."/>
            <person name="Nielsen K.F."/>
            <person name="Lyhne E.K."/>
            <person name="Kogle M.E."/>
            <person name="Kuo A."/>
            <person name="Riley R."/>
            <person name="Clum A."/>
            <person name="Nolan M."/>
            <person name="Lipzen A."/>
            <person name="Salamov A."/>
            <person name="Henrissat B."/>
            <person name="Wiebenga A."/>
            <person name="De vries R.P."/>
            <person name="Grigoriev I.V."/>
            <person name="Mortensen U.H."/>
            <person name="Andersen M.R."/>
            <person name="Baker S.E."/>
        </authorList>
    </citation>
    <scope>NUCLEOTIDE SEQUENCE</scope>
    <source>
        <strain evidence="1">CBS 121060</strain>
    </source>
</reference>
<protein>
    <submittedName>
        <fullName evidence="1">Annexin</fullName>
    </submittedName>
</protein>
<dbReference type="EMBL" id="KZ824999">
    <property type="protein sequence ID" value="RAH65178.1"/>
    <property type="molecule type" value="Genomic_DNA"/>
</dbReference>
<keyword evidence="2" id="KW-1185">Reference proteome</keyword>
<accession>A0ACD1GVH7</accession>